<evidence type="ECO:0000259" key="1">
    <source>
        <dbReference type="SMART" id="SM01217"/>
    </source>
</evidence>
<dbReference type="Gene3D" id="2.60.40.10">
    <property type="entry name" value="Immunoglobulins"/>
    <property type="match status" value="1"/>
</dbReference>
<evidence type="ECO:0000313" key="3">
    <source>
        <dbReference type="Proteomes" id="UP000494365"/>
    </source>
</evidence>
<keyword evidence="3" id="KW-1185">Reference proteome</keyword>
<feature type="domain" description="Fibronectin type III-like" evidence="1">
    <location>
        <begin position="48"/>
        <end position="112"/>
    </location>
</feature>
<name>A0A6S7CWV7_9BURK</name>
<protein>
    <recommendedName>
        <fullName evidence="1">Fibronectin type III-like domain-containing protein</fullName>
    </recommendedName>
</protein>
<dbReference type="InterPro" id="IPR013783">
    <property type="entry name" value="Ig-like_fold"/>
</dbReference>
<accession>A0A6S7CWV7</accession>
<sequence length="145" mass="15547">MALLAGYSFPVHLINSGGQSVASISTPLKALRALLGDERVIHARGCDIIAERRAGAPVFPGELKAFARVPLAAGACAQVRVRMPVDMLNFTDGRGERIVEPGDFDLMIGSSSRDILLSDTVTVTGNAVRTPERDWRMVSEVEVLS</sequence>
<gene>
    <name evidence="2" type="ORF">LMG28614_05019</name>
</gene>
<proteinExistence type="predicted"/>
<evidence type="ECO:0000313" key="2">
    <source>
        <dbReference type="EMBL" id="CAB3799663.1"/>
    </source>
</evidence>
<dbReference type="Pfam" id="PF14310">
    <property type="entry name" value="Fn3-like"/>
    <property type="match status" value="1"/>
</dbReference>
<dbReference type="InterPro" id="IPR026891">
    <property type="entry name" value="Fn3-like"/>
</dbReference>
<dbReference type="AlphaFoldDB" id="A0A6S7CWV7"/>
<dbReference type="RefSeq" id="WP_217469156.1">
    <property type="nucleotide sequence ID" value="NZ_CADIKK010000026.1"/>
</dbReference>
<organism evidence="2 3">
    <name type="scientific">Paraburkholderia ultramafica</name>
    <dbReference type="NCBI Taxonomy" id="1544867"/>
    <lineage>
        <taxon>Bacteria</taxon>
        <taxon>Pseudomonadati</taxon>
        <taxon>Pseudomonadota</taxon>
        <taxon>Betaproteobacteria</taxon>
        <taxon>Burkholderiales</taxon>
        <taxon>Burkholderiaceae</taxon>
        <taxon>Paraburkholderia</taxon>
    </lineage>
</organism>
<dbReference type="Proteomes" id="UP000494365">
    <property type="component" value="Unassembled WGS sequence"/>
</dbReference>
<reference evidence="2 3" key="1">
    <citation type="submission" date="2020-04" db="EMBL/GenBank/DDBJ databases">
        <authorList>
            <person name="De Canck E."/>
        </authorList>
    </citation>
    <scope>NUCLEOTIDE SEQUENCE [LARGE SCALE GENOMIC DNA]</scope>
    <source>
        <strain evidence="2 3">LMG 28614</strain>
    </source>
</reference>
<dbReference type="EMBL" id="CADIKK010000026">
    <property type="protein sequence ID" value="CAB3799663.1"/>
    <property type="molecule type" value="Genomic_DNA"/>
</dbReference>
<dbReference type="SMART" id="SM01217">
    <property type="entry name" value="Fn3_like"/>
    <property type="match status" value="1"/>
</dbReference>